<evidence type="ECO:0000256" key="5">
    <source>
        <dbReference type="ARBA" id="ARBA00022692"/>
    </source>
</evidence>
<protein>
    <submittedName>
        <fullName evidence="10">Sugar transferase</fullName>
    </submittedName>
</protein>
<feature type="domain" description="Bacterial sugar transferase" evidence="9">
    <location>
        <begin position="67"/>
        <end position="257"/>
    </location>
</feature>
<reference evidence="10 11" key="1">
    <citation type="submission" date="2019-05" db="EMBL/GenBank/DDBJ databases">
        <title>Whole genome sequence analysis of Cupriavidus campinensis S14E4C strain.</title>
        <authorList>
            <person name="Abbaszade G."/>
            <person name="Szabo A."/>
            <person name="Toumi M."/>
            <person name="Toth E."/>
        </authorList>
    </citation>
    <scope>NUCLEOTIDE SEQUENCE [LARGE SCALE GENOMIC DNA]</scope>
    <source>
        <strain evidence="10 11">S14E4C</strain>
    </source>
</reference>
<keyword evidence="11" id="KW-1185">Reference proteome</keyword>
<dbReference type="PANTHER" id="PTHR30576:SF4">
    <property type="entry name" value="UNDECAPRENYL-PHOSPHATE GALACTOSE PHOSPHOTRANSFERASE"/>
    <property type="match status" value="1"/>
</dbReference>
<dbReference type="Pfam" id="PF02397">
    <property type="entry name" value="Bac_transf"/>
    <property type="match status" value="1"/>
</dbReference>
<comment type="subcellular location">
    <subcellularLocation>
        <location evidence="1">Cell membrane</location>
    </subcellularLocation>
</comment>
<dbReference type="Proteomes" id="UP000318943">
    <property type="component" value="Unassembled WGS sequence"/>
</dbReference>
<comment type="similarity">
    <text evidence="2">Belongs to the bacterial sugar transferase family.</text>
</comment>
<evidence type="ECO:0000256" key="2">
    <source>
        <dbReference type="ARBA" id="ARBA00006464"/>
    </source>
</evidence>
<dbReference type="InterPro" id="IPR003362">
    <property type="entry name" value="Bact_transf"/>
</dbReference>
<evidence type="ECO:0000313" key="10">
    <source>
        <dbReference type="EMBL" id="TSP12615.1"/>
    </source>
</evidence>
<keyword evidence="6 8" id="KW-1133">Transmembrane helix</keyword>
<feature type="transmembrane region" description="Helical" evidence="8">
    <location>
        <begin position="72"/>
        <end position="94"/>
    </location>
</feature>
<evidence type="ECO:0000256" key="4">
    <source>
        <dbReference type="ARBA" id="ARBA00022679"/>
    </source>
</evidence>
<evidence type="ECO:0000256" key="1">
    <source>
        <dbReference type="ARBA" id="ARBA00004236"/>
    </source>
</evidence>
<evidence type="ECO:0000256" key="3">
    <source>
        <dbReference type="ARBA" id="ARBA00022475"/>
    </source>
</evidence>
<name>A0ABY3ENS4_9BURK</name>
<evidence type="ECO:0000259" key="9">
    <source>
        <dbReference type="Pfam" id="PF02397"/>
    </source>
</evidence>
<evidence type="ECO:0000256" key="8">
    <source>
        <dbReference type="SAM" id="Phobius"/>
    </source>
</evidence>
<dbReference type="PANTHER" id="PTHR30576">
    <property type="entry name" value="COLANIC BIOSYNTHESIS UDP-GLUCOSE LIPID CARRIER TRANSFERASE"/>
    <property type="match status" value="1"/>
</dbReference>
<evidence type="ECO:0000256" key="7">
    <source>
        <dbReference type="ARBA" id="ARBA00023136"/>
    </source>
</evidence>
<sequence length="263" mass="28733">MFQAFKSLFTESGIATRRLTPPVPGGAGSAGRTGELPGAMATFVPPALDGPADMSMRLPPALGLGVKRAFDAAAALTLLLLLSPLMLTVALLVMRDGGPCVFGHTRIGANGRKFKCLKFRSMVMNADAVLQELLATDPVARAEWERDFKLRDDVRITRLGRFIRRTSIDELPQLWNVVRGDMSLVGPRPVVEKELERYGDAAAYYLRVLPGITGPWQVSGRNETDYGTRISLDVAYVRNWSFVGDIVILFKTVGVVLHGRGAY</sequence>
<proteinExistence type="inferred from homology"/>
<keyword evidence="5 8" id="KW-0812">Transmembrane</keyword>
<dbReference type="RefSeq" id="WP_144197584.1">
    <property type="nucleotide sequence ID" value="NZ_CP097331.1"/>
</dbReference>
<keyword evidence="4 10" id="KW-0808">Transferase</keyword>
<organism evidence="10 11">
    <name type="scientific">Cupriavidus campinensis</name>
    <dbReference type="NCBI Taxonomy" id="151783"/>
    <lineage>
        <taxon>Bacteria</taxon>
        <taxon>Pseudomonadati</taxon>
        <taxon>Pseudomonadota</taxon>
        <taxon>Betaproteobacteria</taxon>
        <taxon>Burkholderiales</taxon>
        <taxon>Burkholderiaceae</taxon>
        <taxon>Cupriavidus</taxon>
    </lineage>
</organism>
<dbReference type="GO" id="GO:0016740">
    <property type="term" value="F:transferase activity"/>
    <property type="evidence" value="ECO:0007669"/>
    <property type="project" value="UniProtKB-KW"/>
</dbReference>
<evidence type="ECO:0000313" key="11">
    <source>
        <dbReference type="Proteomes" id="UP000318943"/>
    </source>
</evidence>
<comment type="caution">
    <text evidence="10">The sequence shown here is derived from an EMBL/GenBank/DDBJ whole genome shotgun (WGS) entry which is preliminary data.</text>
</comment>
<keyword evidence="3" id="KW-1003">Cell membrane</keyword>
<gene>
    <name evidence="10" type="ORF">FGG12_10330</name>
</gene>
<evidence type="ECO:0000256" key="6">
    <source>
        <dbReference type="ARBA" id="ARBA00022989"/>
    </source>
</evidence>
<accession>A0ABY3ENS4</accession>
<keyword evidence="7 8" id="KW-0472">Membrane</keyword>
<dbReference type="EMBL" id="VCIZ01000005">
    <property type="protein sequence ID" value="TSP12615.1"/>
    <property type="molecule type" value="Genomic_DNA"/>
</dbReference>